<dbReference type="InterPro" id="IPR036259">
    <property type="entry name" value="MFS_trans_sf"/>
</dbReference>
<feature type="transmembrane region" description="Helical" evidence="10">
    <location>
        <begin position="440"/>
        <end position="464"/>
    </location>
</feature>
<dbReference type="FunFam" id="1.20.1250.20:FF:000002">
    <property type="entry name" value="Sugar transport protein 13"/>
    <property type="match status" value="1"/>
</dbReference>
<evidence type="ECO:0000256" key="6">
    <source>
        <dbReference type="ARBA" id="ARBA00022847"/>
    </source>
</evidence>
<feature type="transmembrane region" description="Helical" evidence="10">
    <location>
        <begin position="476"/>
        <end position="496"/>
    </location>
</feature>
<accession>A0A8T0QEU4</accession>
<sequence>MTAQSRRGAELGLAACGEPRASGGPVPWPVPAYINAQLLLPLGFRLINRHLATAHRPQATPPALALRDSTCRPGAGSACAGPRMAEGGLAAAAEGGGRAREDYGGGVTVPVAVTCLMAASCGLIFGYDIGVSGGVTQMESFLRKFFPEVSSRMRSAAGAGHDAYCRYDDQLLTAFTSSLYIAAMLSSLVASRVTRTAGRQAVMLAGGVLFLAGSAINAGAANVAMLIVGRMLLGFGVGFTTQAAPLYLAETSPARWRGAFTTAYHIFLVLGSLAATVTNYLTNRIPGWGWRVSLGLAAVPAAAVVLGALLVPDTPSSLVLRGEADAARASLQRLRGPGADTEAEFKGIVRAVEEARRNDEGAYARLRGAGYRHYLVMVVAIPSFFDLTGVIALTVFSPVLFRTVGFSSQRAILGSVILSLVNLTASFLSSVAMDRAGRRFLFLTGGAAMIVCQLAMAWILAGHLGKQGAAAMPRGYALAVLMLMCLYTLSFGVSWGPLKWVVPSEIYPVEIRSAGQALTVSIALCLSFAQTQVFVSLLCAMRYAIFLFYAGWVVVMTAFVAAFLPETKGVPLEAMPAVWARHWYWRRFVVVGDAKLEAQFCQWLGGLEG</sequence>
<evidence type="ECO:0000256" key="9">
    <source>
        <dbReference type="RuleBase" id="RU003346"/>
    </source>
</evidence>
<dbReference type="GO" id="GO:0015293">
    <property type="term" value="F:symporter activity"/>
    <property type="evidence" value="ECO:0007669"/>
    <property type="project" value="UniProtKB-KW"/>
</dbReference>
<comment type="subcellular location">
    <subcellularLocation>
        <location evidence="1">Membrane</location>
        <topology evidence="1">Multi-pass membrane protein</topology>
    </subcellularLocation>
</comment>
<name>A0A8T0QEU4_PANVG</name>
<dbReference type="GO" id="GO:0016020">
    <property type="term" value="C:membrane"/>
    <property type="evidence" value="ECO:0007669"/>
    <property type="project" value="UniProtKB-SubCell"/>
</dbReference>
<keyword evidence="13" id="KW-1185">Reference proteome</keyword>
<dbReference type="PANTHER" id="PTHR23500">
    <property type="entry name" value="SOLUTE CARRIER FAMILY 2, FACILITATED GLUCOSE TRANSPORTER"/>
    <property type="match status" value="1"/>
</dbReference>
<protein>
    <recommendedName>
        <fullName evidence="11">Major facilitator superfamily (MFS) profile domain-containing protein</fullName>
    </recommendedName>
</protein>
<comment type="similarity">
    <text evidence="2 9">Belongs to the major facilitator superfamily. Sugar transporter (TC 2.A.1.1) family.</text>
</comment>
<dbReference type="Gene3D" id="1.20.1250.20">
    <property type="entry name" value="MFS general substrate transporter like domains"/>
    <property type="match status" value="1"/>
</dbReference>
<dbReference type="PRINTS" id="PR00171">
    <property type="entry name" value="SUGRTRNSPORT"/>
</dbReference>
<dbReference type="InterPro" id="IPR005829">
    <property type="entry name" value="Sugar_transporter_CS"/>
</dbReference>
<evidence type="ECO:0000259" key="11">
    <source>
        <dbReference type="PROSITE" id="PS50850"/>
    </source>
</evidence>
<dbReference type="InterPro" id="IPR044778">
    <property type="entry name" value="MFS_STP/MST-like_plant"/>
</dbReference>
<feature type="domain" description="Major facilitator superfamily (MFS) profile" evidence="11">
    <location>
        <begin position="114"/>
        <end position="568"/>
    </location>
</feature>
<feature type="transmembrane region" description="Helical" evidence="10">
    <location>
        <begin position="412"/>
        <end position="433"/>
    </location>
</feature>
<keyword evidence="4" id="KW-0762">Sugar transport</keyword>
<dbReference type="PROSITE" id="PS00216">
    <property type="entry name" value="SUGAR_TRANSPORT_1"/>
    <property type="match status" value="1"/>
</dbReference>
<proteinExistence type="inferred from homology"/>
<evidence type="ECO:0000256" key="1">
    <source>
        <dbReference type="ARBA" id="ARBA00004141"/>
    </source>
</evidence>
<feature type="transmembrane region" description="Helical" evidence="10">
    <location>
        <begin position="171"/>
        <end position="190"/>
    </location>
</feature>
<dbReference type="InterPro" id="IPR045262">
    <property type="entry name" value="STP/PLT_plant"/>
</dbReference>
<evidence type="ECO:0000256" key="5">
    <source>
        <dbReference type="ARBA" id="ARBA00022692"/>
    </source>
</evidence>
<feature type="transmembrane region" description="Helical" evidence="10">
    <location>
        <begin position="374"/>
        <end position="400"/>
    </location>
</feature>
<dbReference type="NCBIfam" id="TIGR00879">
    <property type="entry name" value="SP"/>
    <property type="match status" value="1"/>
</dbReference>
<dbReference type="PROSITE" id="PS00217">
    <property type="entry name" value="SUGAR_TRANSPORT_2"/>
    <property type="match status" value="1"/>
</dbReference>
<gene>
    <name evidence="12" type="ORF">PVAP13_7KG183800</name>
</gene>
<dbReference type="EMBL" id="CM029049">
    <property type="protein sequence ID" value="KAG2572520.1"/>
    <property type="molecule type" value="Genomic_DNA"/>
</dbReference>
<dbReference type="InterPro" id="IPR003663">
    <property type="entry name" value="Sugar/inositol_transpt"/>
</dbReference>
<keyword evidence="6" id="KW-0769">Symport</keyword>
<evidence type="ECO:0000256" key="10">
    <source>
        <dbReference type="SAM" id="Phobius"/>
    </source>
</evidence>
<feature type="transmembrane region" description="Helical" evidence="10">
    <location>
        <begin position="288"/>
        <end position="311"/>
    </location>
</feature>
<dbReference type="InterPro" id="IPR020846">
    <property type="entry name" value="MFS_dom"/>
</dbReference>
<evidence type="ECO:0000313" key="13">
    <source>
        <dbReference type="Proteomes" id="UP000823388"/>
    </source>
</evidence>
<dbReference type="PROSITE" id="PS50850">
    <property type="entry name" value="MFS"/>
    <property type="match status" value="1"/>
</dbReference>
<evidence type="ECO:0000256" key="8">
    <source>
        <dbReference type="ARBA" id="ARBA00023136"/>
    </source>
</evidence>
<dbReference type="GO" id="GO:0015145">
    <property type="term" value="F:monosaccharide transmembrane transporter activity"/>
    <property type="evidence" value="ECO:0007669"/>
    <property type="project" value="InterPro"/>
</dbReference>
<dbReference type="CDD" id="cd17361">
    <property type="entry name" value="MFS_STP"/>
    <property type="match status" value="1"/>
</dbReference>
<feature type="transmembrane region" description="Helical" evidence="10">
    <location>
        <begin position="202"/>
        <end position="221"/>
    </location>
</feature>
<evidence type="ECO:0000256" key="3">
    <source>
        <dbReference type="ARBA" id="ARBA00022448"/>
    </source>
</evidence>
<evidence type="ECO:0000313" key="12">
    <source>
        <dbReference type="EMBL" id="KAG2572520.1"/>
    </source>
</evidence>
<dbReference type="InterPro" id="IPR005828">
    <property type="entry name" value="MFS_sugar_transport-like"/>
</dbReference>
<keyword evidence="8 10" id="KW-0472">Membrane</keyword>
<dbReference type="Pfam" id="PF00083">
    <property type="entry name" value="Sugar_tr"/>
    <property type="match status" value="1"/>
</dbReference>
<evidence type="ECO:0000256" key="7">
    <source>
        <dbReference type="ARBA" id="ARBA00022989"/>
    </source>
</evidence>
<dbReference type="PANTHER" id="PTHR23500:SF561">
    <property type="entry name" value="SUGAR TRANSPORT PROTEIN 5"/>
    <property type="match status" value="1"/>
</dbReference>
<dbReference type="SUPFAM" id="SSF103473">
    <property type="entry name" value="MFS general substrate transporter"/>
    <property type="match status" value="1"/>
</dbReference>
<evidence type="ECO:0000256" key="4">
    <source>
        <dbReference type="ARBA" id="ARBA00022597"/>
    </source>
</evidence>
<dbReference type="Proteomes" id="UP000823388">
    <property type="component" value="Chromosome 7K"/>
</dbReference>
<keyword evidence="5 10" id="KW-0812">Transmembrane</keyword>
<comment type="caution">
    <text evidence="12">The sequence shown here is derived from an EMBL/GenBank/DDBJ whole genome shotgun (WGS) entry which is preliminary data.</text>
</comment>
<feature type="transmembrane region" description="Helical" evidence="10">
    <location>
        <begin position="517"/>
        <end position="537"/>
    </location>
</feature>
<feature type="transmembrane region" description="Helical" evidence="10">
    <location>
        <begin position="261"/>
        <end position="282"/>
    </location>
</feature>
<feature type="transmembrane region" description="Helical" evidence="10">
    <location>
        <begin position="227"/>
        <end position="249"/>
    </location>
</feature>
<evidence type="ECO:0000256" key="2">
    <source>
        <dbReference type="ARBA" id="ARBA00010992"/>
    </source>
</evidence>
<keyword evidence="7 10" id="KW-1133">Transmembrane helix</keyword>
<dbReference type="AlphaFoldDB" id="A0A8T0QEU4"/>
<reference evidence="12" key="1">
    <citation type="submission" date="2020-05" db="EMBL/GenBank/DDBJ databases">
        <title>WGS assembly of Panicum virgatum.</title>
        <authorList>
            <person name="Lovell J.T."/>
            <person name="Jenkins J."/>
            <person name="Shu S."/>
            <person name="Juenger T.E."/>
            <person name="Schmutz J."/>
        </authorList>
    </citation>
    <scope>NUCLEOTIDE SEQUENCE</scope>
    <source>
        <strain evidence="12">AP13</strain>
    </source>
</reference>
<feature type="transmembrane region" description="Helical" evidence="10">
    <location>
        <begin position="543"/>
        <end position="564"/>
    </location>
</feature>
<keyword evidence="3 9" id="KW-0813">Transport</keyword>
<organism evidence="12 13">
    <name type="scientific">Panicum virgatum</name>
    <name type="common">Blackwell switchgrass</name>
    <dbReference type="NCBI Taxonomy" id="38727"/>
    <lineage>
        <taxon>Eukaryota</taxon>
        <taxon>Viridiplantae</taxon>
        <taxon>Streptophyta</taxon>
        <taxon>Embryophyta</taxon>
        <taxon>Tracheophyta</taxon>
        <taxon>Spermatophyta</taxon>
        <taxon>Magnoliopsida</taxon>
        <taxon>Liliopsida</taxon>
        <taxon>Poales</taxon>
        <taxon>Poaceae</taxon>
        <taxon>PACMAD clade</taxon>
        <taxon>Panicoideae</taxon>
        <taxon>Panicodae</taxon>
        <taxon>Paniceae</taxon>
        <taxon>Panicinae</taxon>
        <taxon>Panicum</taxon>
        <taxon>Panicum sect. Hiantes</taxon>
    </lineage>
</organism>